<sequence>KKVVSAPEEILEEEQILEETVVPTEEILEEEQILEETVVPPEEIPEEEEKIVKDIIEVPKIEIKSCQFCGKELSSDMIFCLRCGHKLKK</sequence>
<proteinExistence type="predicted"/>
<reference evidence="1" key="1">
    <citation type="journal article" date="2014" name="Front. Microbiol.">
        <title>High frequency of phylogenetically diverse reductive dehalogenase-homologous genes in deep subseafloor sedimentary metagenomes.</title>
        <authorList>
            <person name="Kawai M."/>
            <person name="Futagami T."/>
            <person name="Toyoda A."/>
            <person name="Takaki Y."/>
            <person name="Nishi S."/>
            <person name="Hori S."/>
            <person name="Arai W."/>
            <person name="Tsubouchi T."/>
            <person name="Morono Y."/>
            <person name="Uchiyama I."/>
            <person name="Ito T."/>
            <person name="Fujiyama A."/>
            <person name="Inagaki F."/>
            <person name="Takami H."/>
        </authorList>
    </citation>
    <scope>NUCLEOTIDE SEQUENCE</scope>
    <source>
        <strain evidence="1">Expedition CK06-06</strain>
    </source>
</reference>
<dbReference type="AlphaFoldDB" id="X0RZS4"/>
<feature type="non-terminal residue" evidence="1">
    <location>
        <position position="1"/>
    </location>
</feature>
<dbReference type="EMBL" id="BARS01008975">
    <property type="protein sequence ID" value="GAF68481.1"/>
    <property type="molecule type" value="Genomic_DNA"/>
</dbReference>
<evidence type="ECO:0000313" key="1">
    <source>
        <dbReference type="EMBL" id="GAF68481.1"/>
    </source>
</evidence>
<accession>X0RZS4</accession>
<protein>
    <recommendedName>
        <fullName evidence="2">Zinc-ribbon domain-containing protein</fullName>
    </recommendedName>
</protein>
<organism evidence="1">
    <name type="scientific">marine sediment metagenome</name>
    <dbReference type="NCBI Taxonomy" id="412755"/>
    <lineage>
        <taxon>unclassified sequences</taxon>
        <taxon>metagenomes</taxon>
        <taxon>ecological metagenomes</taxon>
    </lineage>
</organism>
<comment type="caution">
    <text evidence="1">The sequence shown here is derived from an EMBL/GenBank/DDBJ whole genome shotgun (WGS) entry which is preliminary data.</text>
</comment>
<name>X0RZS4_9ZZZZ</name>
<evidence type="ECO:0008006" key="2">
    <source>
        <dbReference type="Google" id="ProtNLM"/>
    </source>
</evidence>
<gene>
    <name evidence="1" type="ORF">S01H1_16993</name>
</gene>